<dbReference type="CDD" id="cd00180">
    <property type="entry name" value="PKc"/>
    <property type="match status" value="1"/>
</dbReference>
<dbReference type="InParanoid" id="A0A507AFM1"/>
<dbReference type="PANTHER" id="PTHR33112">
    <property type="entry name" value="DOMAIN PROTEIN, PUTATIVE-RELATED"/>
    <property type="match status" value="1"/>
</dbReference>
<dbReference type="EMBL" id="SKBQ01000008">
    <property type="protein sequence ID" value="TPX07442.1"/>
    <property type="molecule type" value="Genomic_DNA"/>
</dbReference>
<proteinExistence type="predicted"/>
<dbReference type="GO" id="GO:0004672">
    <property type="term" value="F:protein kinase activity"/>
    <property type="evidence" value="ECO:0007669"/>
    <property type="project" value="InterPro"/>
</dbReference>
<evidence type="ECO:0000256" key="2">
    <source>
        <dbReference type="SAM" id="Phobius"/>
    </source>
</evidence>
<feature type="transmembrane region" description="Helical" evidence="2">
    <location>
        <begin position="7"/>
        <end position="28"/>
    </location>
</feature>
<dbReference type="PROSITE" id="PS00108">
    <property type="entry name" value="PROTEIN_KINASE_ST"/>
    <property type="match status" value="1"/>
</dbReference>
<keyword evidence="6" id="KW-1185">Reference proteome</keyword>
<dbReference type="SUPFAM" id="SSF56112">
    <property type="entry name" value="Protein kinase-like (PK-like)"/>
    <property type="match status" value="1"/>
</dbReference>
<keyword evidence="2" id="KW-0812">Transmembrane</keyword>
<evidence type="ECO:0000313" key="5">
    <source>
        <dbReference type="EMBL" id="TPX07485.1"/>
    </source>
</evidence>
<dbReference type="RefSeq" id="XP_030989153.1">
    <property type="nucleotide sequence ID" value="XM_031136192.1"/>
</dbReference>
<dbReference type="GeneID" id="41969492"/>
<protein>
    <recommendedName>
        <fullName evidence="3">Protein kinase domain-containing protein</fullName>
    </recommendedName>
</protein>
<dbReference type="GO" id="GO:0005524">
    <property type="term" value="F:ATP binding"/>
    <property type="evidence" value="ECO:0007669"/>
    <property type="project" value="InterPro"/>
</dbReference>
<feature type="region of interest" description="Disordered" evidence="1">
    <location>
        <begin position="596"/>
        <end position="629"/>
    </location>
</feature>
<feature type="compositionally biased region" description="Low complexity" evidence="1">
    <location>
        <begin position="600"/>
        <end position="610"/>
    </location>
</feature>
<dbReference type="InterPro" id="IPR008271">
    <property type="entry name" value="Ser/Thr_kinase_AS"/>
</dbReference>
<gene>
    <name evidence="4" type="ORF">E0L32_002045</name>
    <name evidence="5" type="ORF">E0L32_002088</name>
</gene>
<name>A0A507AFM1_9PEZI</name>
<dbReference type="InterPro" id="IPR011009">
    <property type="entry name" value="Kinase-like_dom_sf"/>
</dbReference>
<reference evidence="4 6" key="1">
    <citation type="submission" date="2019-06" db="EMBL/GenBank/DDBJ databases">
        <title>Draft genome sequence of the filamentous fungus Phialemoniopsis curvata isolated from diesel fuel.</title>
        <authorList>
            <person name="Varaljay V.A."/>
            <person name="Lyon W.J."/>
            <person name="Crouch A.L."/>
            <person name="Drake C.E."/>
            <person name="Hollomon J.M."/>
            <person name="Nadeau L.J."/>
            <person name="Nunn H.S."/>
            <person name="Stevenson B.S."/>
            <person name="Bojanowski C.L."/>
            <person name="Crookes-Goodson W.J."/>
        </authorList>
    </citation>
    <scope>NUCLEOTIDE SEQUENCE [LARGE SCALE GENOMIC DNA]</scope>
    <source>
        <strain evidence="4 6">D216</strain>
    </source>
</reference>
<dbReference type="Pfam" id="PF06985">
    <property type="entry name" value="HET"/>
    <property type="match status" value="1"/>
</dbReference>
<dbReference type="STRING" id="1093900.A0A507AFM1"/>
<dbReference type="Proteomes" id="UP000319257">
    <property type="component" value="Unassembled WGS sequence"/>
</dbReference>
<sequence>MRRKRSICYWSGFVFKVCVVSSAGNAFLERQLHIIQRVFRPLCLKSGNNEQLDLAGHIFQSTCEQPEGCHEEYHPFQTFESNTEPPSFLEKKARTKQKKTGKGPTMAGELNKLRTIFTGVREREPEKPQERFIAHSELKAHLNVGVVRAIIEGAECCRGLEGKIANYVTEHALAIFATLIMLEEPDLIELFYEEKIDDGYLPVKINGLGRDFVVKPYRPVAGNSNALEKKFCDKVWRRRRDAEMFCDYQWLFLPQIFVENQFRYQILGKTPLPFTEVRRKLKDGDTNYSCVEERTIHRDCFPATIQTARDQKGNPRVAFKKLMSEKADDAGKEASALEEIKRLSSVHLVKAIAYIFDESGTNHSFLFPWAEHGNLWDFWTRQETVPRTRGYFVSVFRQLVCLADAINELSDVNLRHGDLKPENIVCFSADDGLPAGDKTEPDAVIRLVIIDVGLAKSHAELTQQRGTTDTMVSTRRYAAPEIDTNKARSWRFDVWSLGCIYLEFVIWLLYGVSGLTEFTTSPQEQSEKDKFYTTRTDPKLQPSRQPSQIIERHPRVDKIIAKIRGDARCSNNTAIRSENYERPAAKEASNCRCMRHQAESGSSPSGPFGSVQQAPNPAAQLGAAGDEGQSTAVPKVLIRPATIHRAPTTTDQDLQMNPTRPGRRYARPIRRALDSIFADLEHELIDPIAREYLDQSRTALHPSSPKGTGMNLAVRTLKSVSFTSHVMVMDDPLTWAFAQPLNDLWDYTPDEKLAKLVFIGLDVRPHSGSWANPSRLCGRCHNLPLWSPVCGFQYSRAELAESVGQGCGLCTLLLGGLEGRVGDQDKRHIRFIRSGSYLTLESDRKKPVINLYRLPGDHDISLQHVQIGLPELSNAGSEVHLSIMRAWMQDCDKHHQCYRDTGNFVPTRLLDLRDETNDSVRLVTHQEGPVQPLEYIALSHRWNPSPTVTEFRTLNSNIEQLREGFPVTDLPTTFQNAVRIARGLGLYFLWIDSVCIVQDDADDWNRESRLMEQVFSSAYCTIAASCSTGSADGFLKKRPARRIATLPGPNSGGPNYFACEAIDDFFRDVDQSELNQRGWVLQERALSRRTIYFAERQSYWECGGGVRCETMTRMKNRKASFLGDPNFPQSVDKYVKGQKIEIFQDLYQRYSRLGLSFPSDRPIAIRGLESRLITAFDTTGGVGIFDEYLHRSLLWRRAGDRLKPITDFRGMPVPSWSWMAYEGAIDYLDIPFGKVDWFKDVKSPFVKNADRDDTEKQRSDSQIGSDVSLELEAPVWNLAGARDWELAIDEPSKEFEEPLRCVVLGNSEAPLTLEQPQIYWVLLVCRCMPVSGDVAYARVGVGFIQKRHIDLETELGIFRIR</sequence>
<keyword evidence="2" id="KW-0472">Membrane</keyword>
<organism evidence="4 6">
    <name type="scientific">Thyridium curvatum</name>
    <dbReference type="NCBI Taxonomy" id="1093900"/>
    <lineage>
        <taxon>Eukaryota</taxon>
        <taxon>Fungi</taxon>
        <taxon>Dikarya</taxon>
        <taxon>Ascomycota</taxon>
        <taxon>Pezizomycotina</taxon>
        <taxon>Sordariomycetes</taxon>
        <taxon>Sordariomycetidae</taxon>
        <taxon>Thyridiales</taxon>
        <taxon>Thyridiaceae</taxon>
        <taxon>Thyridium</taxon>
    </lineage>
</organism>
<dbReference type="InterPro" id="IPR010730">
    <property type="entry name" value="HET"/>
</dbReference>
<dbReference type="PROSITE" id="PS50011">
    <property type="entry name" value="PROTEIN_KINASE_DOM"/>
    <property type="match status" value="1"/>
</dbReference>
<dbReference type="Gene3D" id="1.10.510.10">
    <property type="entry name" value="Transferase(Phosphotransferase) domain 1"/>
    <property type="match status" value="1"/>
</dbReference>
<feature type="region of interest" description="Disordered" evidence="1">
    <location>
        <begin position="519"/>
        <end position="553"/>
    </location>
</feature>
<feature type="domain" description="Protein kinase" evidence="3">
    <location>
        <begin position="275"/>
        <end position="599"/>
    </location>
</feature>
<evidence type="ECO:0000313" key="4">
    <source>
        <dbReference type="EMBL" id="TPX07442.1"/>
    </source>
</evidence>
<dbReference type="Pfam" id="PF00069">
    <property type="entry name" value="Pkinase"/>
    <property type="match status" value="1"/>
</dbReference>
<evidence type="ECO:0000313" key="6">
    <source>
        <dbReference type="Proteomes" id="UP000319257"/>
    </source>
</evidence>
<keyword evidence="2" id="KW-1133">Transmembrane helix</keyword>
<feature type="region of interest" description="Disordered" evidence="1">
    <location>
        <begin position="79"/>
        <end position="105"/>
    </location>
</feature>
<dbReference type="EMBL" id="SKBQ01000008">
    <property type="protein sequence ID" value="TPX07485.1"/>
    <property type="molecule type" value="Genomic_DNA"/>
</dbReference>
<dbReference type="OrthoDB" id="5125733at2759"/>
<comment type="caution">
    <text evidence="4">The sequence shown here is derived from an EMBL/GenBank/DDBJ whole genome shotgun (WGS) entry which is preliminary data.</text>
</comment>
<dbReference type="PANTHER" id="PTHR33112:SF10">
    <property type="entry name" value="TOL"/>
    <property type="match status" value="1"/>
</dbReference>
<evidence type="ECO:0000256" key="1">
    <source>
        <dbReference type="SAM" id="MobiDB-lite"/>
    </source>
</evidence>
<accession>A0A507AFM1</accession>
<dbReference type="SMART" id="SM00220">
    <property type="entry name" value="S_TKc"/>
    <property type="match status" value="1"/>
</dbReference>
<evidence type="ECO:0000259" key="3">
    <source>
        <dbReference type="PROSITE" id="PS50011"/>
    </source>
</evidence>
<feature type="compositionally biased region" description="Basic and acidic residues" evidence="1">
    <location>
        <begin position="525"/>
        <end position="538"/>
    </location>
</feature>
<dbReference type="InterPro" id="IPR000719">
    <property type="entry name" value="Prot_kinase_dom"/>
</dbReference>